<name>A0A5R9FBV3_9BACL</name>
<evidence type="ECO:0000313" key="2">
    <source>
        <dbReference type="Proteomes" id="UP000308230"/>
    </source>
</evidence>
<dbReference type="AlphaFoldDB" id="A0A5R9FBV3"/>
<protein>
    <submittedName>
        <fullName evidence="1">Uncharacterized protein</fullName>
    </submittedName>
</protein>
<dbReference type="RefSeq" id="WP_138124102.1">
    <property type="nucleotide sequence ID" value="NZ_SWLG01000004.1"/>
</dbReference>
<accession>A0A5R9FBV3</accession>
<reference evidence="1 2" key="1">
    <citation type="submission" date="2019-04" db="EMBL/GenBank/DDBJ databases">
        <title>Bacillus caeni sp. nov., a bacterium isolated from mangrove sediment.</title>
        <authorList>
            <person name="Huang H."/>
            <person name="Mo K."/>
            <person name="Hu Y."/>
        </authorList>
    </citation>
    <scope>NUCLEOTIDE SEQUENCE [LARGE SCALE GENOMIC DNA]</scope>
    <source>
        <strain evidence="1 2">HB172195</strain>
    </source>
</reference>
<gene>
    <name evidence="1" type="ORF">FCL54_05675</name>
</gene>
<dbReference type="Proteomes" id="UP000308230">
    <property type="component" value="Unassembled WGS sequence"/>
</dbReference>
<evidence type="ECO:0000313" key="1">
    <source>
        <dbReference type="EMBL" id="TLS38034.1"/>
    </source>
</evidence>
<proteinExistence type="predicted"/>
<organism evidence="1 2">
    <name type="scientific">Exobacillus caeni</name>
    <dbReference type="NCBI Taxonomy" id="2574798"/>
    <lineage>
        <taxon>Bacteria</taxon>
        <taxon>Bacillati</taxon>
        <taxon>Bacillota</taxon>
        <taxon>Bacilli</taxon>
        <taxon>Bacillales</taxon>
        <taxon>Guptibacillaceae</taxon>
        <taxon>Exobacillus</taxon>
    </lineage>
</organism>
<dbReference type="OrthoDB" id="2919437at2"/>
<keyword evidence="2" id="KW-1185">Reference proteome</keyword>
<dbReference type="EMBL" id="SWLG01000004">
    <property type="protein sequence ID" value="TLS38034.1"/>
    <property type="molecule type" value="Genomic_DNA"/>
</dbReference>
<sequence length="75" mass="8506">MTKGKERIRFDCVGTVAEPHVYKCPDCDHEFRDQIREGNASSFQQYKLSCPSCQAHELVAQQPETFEIVGVIECA</sequence>
<comment type="caution">
    <text evidence="1">The sequence shown here is derived from an EMBL/GenBank/DDBJ whole genome shotgun (WGS) entry which is preliminary data.</text>
</comment>